<dbReference type="PANTHER" id="PTHR42684:SF17">
    <property type="entry name" value="ADENOSYLMETHIONINE-8-AMINO-7-OXONONANOATE AMINOTRANSFERASE"/>
    <property type="match status" value="1"/>
</dbReference>
<comment type="similarity">
    <text evidence="9">Belongs to the class-III pyridoxal-phosphate-dependent aminotransferase family. BioA subfamily.</text>
</comment>
<gene>
    <name evidence="9" type="primary">bioA</name>
    <name evidence="10" type="ORF">VT99_10322</name>
</gene>
<evidence type="ECO:0000256" key="8">
    <source>
        <dbReference type="ARBA" id="ARBA00048449"/>
    </source>
</evidence>
<dbReference type="NCBIfam" id="TIGR00508">
    <property type="entry name" value="bioA"/>
    <property type="match status" value="1"/>
</dbReference>
<dbReference type="EMBL" id="MTKQ01000032">
    <property type="protein sequence ID" value="RWX49040.1"/>
    <property type="molecule type" value="Genomic_DNA"/>
</dbReference>
<dbReference type="InterPro" id="IPR015422">
    <property type="entry name" value="PyrdxlP-dep_Trfase_small"/>
</dbReference>
<feature type="modified residue" description="N6-(pyridoxal phosphate)lysine" evidence="9">
    <location>
        <position position="285"/>
    </location>
</feature>
<evidence type="ECO:0000256" key="2">
    <source>
        <dbReference type="ARBA" id="ARBA00005063"/>
    </source>
</evidence>
<keyword evidence="6 9" id="KW-0093">Biotin biosynthesis</keyword>
<sequence>MSPEEKNNVSTQLAFDRQHIWHPYTSMHNPLPVYPVKSAAGVRITLEDGRKLIDGMSSWWAAIHGYNHPVLNAALNEQASKVAHVMFGGLTHEPAIELCRLLVELTPSGLDKVFLCDSGSVSVEVALKMALQYQQARGLKEKKRFLTVRGGYHGDTFHAMSVCDPITGMHTVFSRALPEQLFAPRPQCRFSKLDKDWQQDDIIPMSRLLAEHHEEIAAVILEPTVQGAGGMWFYHPQYLRELRVLCDRYDVLLIFDEIATGFGRTGKLFAAEHAGVSPDICCLGKALTGGYMTLAATLCSDQIAQIISHAPPGLFMHGPTFMGNPLACAVAAASVQLLLQSNWQKKIEDIEQQLRRELEPAKNAKSVADVRVLGAIGVLEMRAPVDMASLQKFFLDQGVWIRPFNKLIYLMPPYTISSEDLSRLTDALIKAVDLST</sequence>
<dbReference type="Pfam" id="PF00202">
    <property type="entry name" value="Aminotran_3"/>
    <property type="match status" value="1"/>
</dbReference>
<dbReference type="InterPro" id="IPR015424">
    <property type="entry name" value="PyrdxlP-dep_Trfase"/>
</dbReference>
<dbReference type="CDD" id="cd00610">
    <property type="entry name" value="OAT_like"/>
    <property type="match status" value="1"/>
</dbReference>
<dbReference type="InterPro" id="IPR005814">
    <property type="entry name" value="Aminotrans_3"/>
</dbReference>
<dbReference type="AlphaFoldDB" id="A0A444J7L7"/>
<evidence type="ECO:0000256" key="9">
    <source>
        <dbReference type="HAMAP-Rule" id="MF_00834"/>
    </source>
</evidence>
<dbReference type="HAMAP" id="MF_00834">
    <property type="entry name" value="BioA"/>
    <property type="match status" value="1"/>
</dbReference>
<evidence type="ECO:0000256" key="6">
    <source>
        <dbReference type="ARBA" id="ARBA00022756"/>
    </source>
</evidence>
<feature type="binding site" evidence="9">
    <location>
        <begin position="119"/>
        <end position="120"/>
    </location>
    <ligand>
        <name>pyridoxal 5'-phosphate</name>
        <dbReference type="ChEBI" id="CHEBI:597326"/>
    </ligand>
</feature>
<keyword evidence="4 9" id="KW-0808">Transferase</keyword>
<dbReference type="InterPro" id="IPR015421">
    <property type="entry name" value="PyrdxlP-dep_Trfase_major"/>
</dbReference>
<evidence type="ECO:0000256" key="5">
    <source>
        <dbReference type="ARBA" id="ARBA00022691"/>
    </source>
</evidence>
<feature type="binding site" evidence="9">
    <location>
        <position position="59"/>
    </location>
    <ligand>
        <name>substrate</name>
    </ligand>
</feature>
<dbReference type="Gene3D" id="3.40.640.10">
    <property type="entry name" value="Type I PLP-dependent aspartate aminotransferase-like (Major domain)"/>
    <property type="match status" value="1"/>
</dbReference>
<feature type="binding site" evidence="9">
    <location>
        <position position="256"/>
    </location>
    <ligand>
        <name>pyridoxal 5'-phosphate</name>
        <dbReference type="ChEBI" id="CHEBI:597326"/>
    </ligand>
</feature>
<dbReference type="NCBIfam" id="NF005940">
    <property type="entry name" value="PRK07986.1"/>
    <property type="match status" value="1"/>
</dbReference>
<feature type="binding site" evidence="9">
    <location>
        <position position="285"/>
    </location>
    <ligand>
        <name>substrate</name>
    </ligand>
</feature>
<comment type="subunit">
    <text evidence="9">Homodimer.</text>
</comment>
<keyword evidence="7 9" id="KW-0663">Pyridoxal phosphate</keyword>
<feature type="binding site" evidence="9">
    <location>
        <begin position="319"/>
        <end position="320"/>
    </location>
    <ligand>
        <name>pyridoxal 5'-phosphate</name>
        <dbReference type="ChEBI" id="CHEBI:597326"/>
    </ligand>
</feature>
<dbReference type="PANTHER" id="PTHR42684">
    <property type="entry name" value="ADENOSYLMETHIONINE-8-AMINO-7-OXONONANOATE AMINOTRANSFERASE"/>
    <property type="match status" value="1"/>
</dbReference>
<dbReference type="Proteomes" id="UP000286862">
    <property type="component" value="Unassembled WGS sequence"/>
</dbReference>
<dbReference type="GO" id="GO:0030170">
    <property type="term" value="F:pyridoxal phosphate binding"/>
    <property type="evidence" value="ECO:0007669"/>
    <property type="project" value="UniProtKB-UniRule"/>
</dbReference>
<dbReference type="InterPro" id="IPR005815">
    <property type="entry name" value="BioA"/>
</dbReference>
<evidence type="ECO:0000256" key="4">
    <source>
        <dbReference type="ARBA" id="ARBA00022679"/>
    </source>
</evidence>
<evidence type="ECO:0000256" key="3">
    <source>
        <dbReference type="ARBA" id="ARBA00022576"/>
    </source>
</evidence>
<dbReference type="GO" id="GO:0004015">
    <property type="term" value="F:adenosylmethionine-8-amino-7-oxononanoate transaminase activity"/>
    <property type="evidence" value="ECO:0007669"/>
    <property type="project" value="UniProtKB-UniRule"/>
</dbReference>
<comment type="caution">
    <text evidence="10">The sequence shown here is derived from an EMBL/GenBank/DDBJ whole genome shotgun (WGS) entry which is preliminary data.</text>
</comment>
<proteinExistence type="inferred from homology"/>
<protein>
    <recommendedName>
        <fullName evidence="9">Adenosylmethionine-8-amino-7-oxononanoate aminotransferase</fullName>
        <ecNumber evidence="9">2.6.1.62</ecNumber>
    </recommendedName>
    <alternativeName>
        <fullName evidence="9">7,8-diamino-pelargonic acid aminotransferase</fullName>
        <shortName evidence="9">DAPA AT</shortName>
        <shortName evidence="9">DAPA aminotransferase</shortName>
    </alternativeName>
    <alternativeName>
        <fullName evidence="9">7,8-diaminononanoate synthase</fullName>
        <shortName evidence="9">DANS</shortName>
    </alternativeName>
    <alternativeName>
        <fullName evidence="9">Diaminopelargonic acid synthase</fullName>
    </alternativeName>
</protein>
<dbReference type="SUPFAM" id="SSF53383">
    <property type="entry name" value="PLP-dependent transferases"/>
    <property type="match status" value="1"/>
</dbReference>
<comment type="pathway">
    <text evidence="2 9">Cofactor biosynthesis; biotin biosynthesis; 7,8-diaminononanoate from 8-amino-7-oxononanoate (SAM route): step 1/1.</text>
</comment>
<dbReference type="FunFam" id="3.40.640.10:FF:000041">
    <property type="entry name" value="Adenosylmethionine-8-amino-7-oxononanoate aminotransferase"/>
    <property type="match status" value="1"/>
</dbReference>
<name>A0A444J7L7_9BACT</name>
<comment type="catalytic activity">
    <reaction evidence="8 9">
        <text>(8S)-8-amino-7-oxononanoate + S-adenosyl-L-methionine = S-adenosyl-4-methylsulfanyl-2-oxobutanoate + (7R,8S)-7,8-diammoniononanoate</text>
        <dbReference type="Rhea" id="RHEA:16861"/>
        <dbReference type="ChEBI" id="CHEBI:16490"/>
        <dbReference type="ChEBI" id="CHEBI:59789"/>
        <dbReference type="ChEBI" id="CHEBI:149468"/>
        <dbReference type="ChEBI" id="CHEBI:149469"/>
        <dbReference type="EC" id="2.6.1.62"/>
    </reaction>
</comment>
<evidence type="ECO:0000313" key="10">
    <source>
        <dbReference type="EMBL" id="RWX49040.1"/>
    </source>
</evidence>
<dbReference type="GO" id="GO:0009102">
    <property type="term" value="P:biotin biosynthetic process"/>
    <property type="evidence" value="ECO:0007669"/>
    <property type="project" value="UniProtKB-UniRule"/>
</dbReference>
<organism evidence="10 11">
    <name type="scientific">Candidatus Electrothrix marina</name>
    <dbReference type="NCBI Taxonomy" id="1859130"/>
    <lineage>
        <taxon>Bacteria</taxon>
        <taxon>Pseudomonadati</taxon>
        <taxon>Thermodesulfobacteriota</taxon>
        <taxon>Desulfobulbia</taxon>
        <taxon>Desulfobulbales</taxon>
        <taxon>Desulfobulbaceae</taxon>
        <taxon>Candidatus Electrothrix</taxon>
    </lineage>
</organism>
<dbReference type="UniPathway" id="UPA00078">
    <property type="reaction ID" value="UER00160"/>
</dbReference>
<feature type="binding site" evidence="9">
    <location>
        <position position="318"/>
    </location>
    <ligand>
        <name>substrate</name>
    </ligand>
</feature>
<evidence type="ECO:0000256" key="7">
    <source>
        <dbReference type="ARBA" id="ARBA00022898"/>
    </source>
</evidence>
<comment type="cofactor">
    <cofactor evidence="1 9">
        <name>pyridoxal 5'-phosphate</name>
        <dbReference type="ChEBI" id="CHEBI:597326"/>
    </cofactor>
</comment>
<keyword evidence="3 9" id="KW-0032">Aminotransferase</keyword>
<keyword evidence="9" id="KW-0963">Cytoplasm</keyword>
<accession>A0A444J7L7</accession>
<comment type="function">
    <text evidence="9">Catalyzes the transfer of the alpha-amino group from S-adenosyl-L-methionine (SAM) to 7-keto-8-aminopelargonic acid (KAPA) to form 7,8-diaminopelargonic acid (DAPA). It is the only aminotransferase known to utilize SAM as an amino donor.</text>
</comment>
<dbReference type="EC" id="2.6.1.62" evidence="9"/>
<feature type="binding site" evidence="9">
    <location>
        <position position="152"/>
    </location>
    <ligand>
        <name>substrate</name>
    </ligand>
</feature>
<reference evidence="10 11" key="1">
    <citation type="submission" date="2017-01" db="EMBL/GenBank/DDBJ databases">
        <title>The cable genome- insights into the physiology and evolution of filamentous bacteria capable of sulfide oxidation via long distance electron transfer.</title>
        <authorList>
            <person name="Schreiber L."/>
            <person name="Bjerg J.T."/>
            <person name="Boggild A."/>
            <person name="Van De Vossenberg J."/>
            <person name="Meysman F."/>
            <person name="Nielsen L.P."/>
            <person name="Schramm A."/>
            <person name="Kjeldsen K.U."/>
        </authorList>
    </citation>
    <scope>NUCLEOTIDE SEQUENCE [LARGE SCALE GENOMIC DNA]</scope>
    <source>
        <strain evidence="10">A2</strain>
    </source>
</reference>
<feature type="binding site" evidence="9">
    <location>
        <position position="402"/>
    </location>
    <ligand>
        <name>substrate</name>
    </ligand>
</feature>
<evidence type="ECO:0000313" key="11">
    <source>
        <dbReference type="Proteomes" id="UP000286862"/>
    </source>
</evidence>
<evidence type="ECO:0000256" key="1">
    <source>
        <dbReference type="ARBA" id="ARBA00001933"/>
    </source>
</evidence>
<feature type="site" description="Participates in the substrate recognition with KAPA and in a stacking interaction with the adenine ring of SAM" evidence="9">
    <location>
        <position position="24"/>
    </location>
</feature>
<comment type="subcellular location">
    <subcellularLocation>
        <location evidence="9">Cytoplasm</location>
    </subcellularLocation>
</comment>
<dbReference type="GO" id="GO:0005737">
    <property type="term" value="C:cytoplasm"/>
    <property type="evidence" value="ECO:0007669"/>
    <property type="project" value="UniProtKB-SubCell"/>
</dbReference>
<keyword evidence="5 9" id="KW-0949">S-adenosyl-L-methionine</keyword>
<dbReference type="NCBIfam" id="NF004624">
    <property type="entry name" value="PRK05964.1"/>
    <property type="match status" value="1"/>
</dbReference>
<dbReference type="Gene3D" id="3.90.1150.10">
    <property type="entry name" value="Aspartate Aminotransferase, domain 1"/>
    <property type="match status" value="1"/>
</dbReference>